<gene>
    <name evidence="9" type="primary">trpF</name>
    <name evidence="11" type="ORF">SAMN05421781_0693</name>
</gene>
<keyword evidence="5 9" id="KW-0028">Amino-acid biosynthesis</keyword>
<dbReference type="InterPro" id="IPR001240">
    <property type="entry name" value="PRAI_dom"/>
</dbReference>
<feature type="domain" description="N-(5'phosphoribosyl) anthranilate isomerase (PRAI)" evidence="10">
    <location>
        <begin position="9"/>
        <end position="209"/>
    </location>
</feature>
<sequence length="221" mass="24186">MPPQTPMFKMCGLHSENDVRLAASSSASFAGFVFAPGKREVEPTAVREWLQAHPLHGKKVTALFVNAPVRKVIATVEEIQADVIQLHGEEPPEEAAIIRHRTGKDVWKALPHGEYTHQQIDAYADYVDGFIIDAKVDGRFGGSGESFAWEHVPGYIKAGKAHRLPLFIAGGVRPENVEDLLAYHPAGIDISSGLEKDGVKDAGLLEQLEKRLNSYAADISR</sequence>
<evidence type="ECO:0000256" key="4">
    <source>
        <dbReference type="ARBA" id="ARBA00022272"/>
    </source>
</evidence>
<evidence type="ECO:0000256" key="3">
    <source>
        <dbReference type="ARBA" id="ARBA00012572"/>
    </source>
</evidence>
<keyword evidence="6 9" id="KW-0822">Tryptophan biosynthesis</keyword>
<evidence type="ECO:0000256" key="8">
    <source>
        <dbReference type="ARBA" id="ARBA00023235"/>
    </source>
</evidence>
<keyword evidence="12" id="KW-1185">Reference proteome</keyword>
<evidence type="ECO:0000256" key="6">
    <source>
        <dbReference type="ARBA" id="ARBA00022822"/>
    </source>
</evidence>
<accession>A0A1H2RCM7</accession>
<dbReference type="Gene3D" id="3.20.20.70">
    <property type="entry name" value="Aldolase class I"/>
    <property type="match status" value="1"/>
</dbReference>
<name>A0A1H2RCM7_9BACI</name>
<dbReference type="UniPathway" id="UPA00035">
    <property type="reaction ID" value="UER00042"/>
</dbReference>
<proteinExistence type="inferred from homology"/>
<dbReference type="SUPFAM" id="SSF51366">
    <property type="entry name" value="Ribulose-phoshate binding barrel"/>
    <property type="match status" value="1"/>
</dbReference>
<dbReference type="NCBIfam" id="NF002301">
    <property type="entry name" value="PRK01222.2-1"/>
    <property type="match status" value="1"/>
</dbReference>
<evidence type="ECO:0000256" key="5">
    <source>
        <dbReference type="ARBA" id="ARBA00022605"/>
    </source>
</evidence>
<dbReference type="Proteomes" id="UP000199488">
    <property type="component" value="Unassembled WGS sequence"/>
</dbReference>
<protein>
    <recommendedName>
        <fullName evidence="4 9">N-(5'-phosphoribosyl)anthranilate isomerase</fullName>
        <shortName evidence="9">PRAI</shortName>
        <ecNumber evidence="3 9">5.3.1.24</ecNumber>
    </recommendedName>
</protein>
<dbReference type="PANTHER" id="PTHR42894:SF1">
    <property type="entry name" value="N-(5'-PHOSPHORIBOSYL)ANTHRANILATE ISOMERASE"/>
    <property type="match status" value="1"/>
</dbReference>
<dbReference type="InterPro" id="IPR013785">
    <property type="entry name" value="Aldolase_TIM"/>
</dbReference>
<reference evidence="11 12" key="1">
    <citation type="submission" date="2016-10" db="EMBL/GenBank/DDBJ databases">
        <authorList>
            <person name="de Groot N.N."/>
        </authorList>
    </citation>
    <scope>NUCLEOTIDE SEQUENCE [LARGE SCALE GENOMIC DNA]</scope>
    <source>
        <strain evidence="11 12">DSM 23126</strain>
    </source>
</reference>
<evidence type="ECO:0000313" key="12">
    <source>
        <dbReference type="Proteomes" id="UP000199488"/>
    </source>
</evidence>
<dbReference type="PANTHER" id="PTHR42894">
    <property type="entry name" value="N-(5'-PHOSPHORIBOSYL)ANTHRANILATE ISOMERASE"/>
    <property type="match status" value="1"/>
</dbReference>
<evidence type="ECO:0000256" key="7">
    <source>
        <dbReference type="ARBA" id="ARBA00023141"/>
    </source>
</evidence>
<comment type="catalytic activity">
    <reaction evidence="1 9">
        <text>N-(5-phospho-beta-D-ribosyl)anthranilate = 1-(2-carboxyphenylamino)-1-deoxy-D-ribulose 5-phosphate</text>
        <dbReference type="Rhea" id="RHEA:21540"/>
        <dbReference type="ChEBI" id="CHEBI:18277"/>
        <dbReference type="ChEBI" id="CHEBI:58613"/>
        <dbReference type="EC" id="5.3.1.24"/>
    </reaction>
</comment>
<dbReference type="OrthoDB" id="9786954at2"/>
<dbReference type="EMBL" id="FNNC01000001">
    <property type="protein sequence ID" value="SDW16920.1"/>
    <property type="molecule type" value="Genomic_DNA"/>
</dbReference>
<comment type="similarity">
    <text evidence="9">Belongs to the TrpF family.</text>
</comment>
<dbReference type="GO" id="GO:0000162">
    <property type="term" value="P:L-tryptophan biosynthetic process"/>
    <property type="evidence" value="ECO:0007669"/>
    <property type="project" value="UniProtKB-UniRule"/>
</dbReference>
<dbReference type="STRING" id="1122204.SAMN05421781_0693"/>
<comment type="pathway">
    <text evidence="2 9">Amino-acid biosynthesis; L-tryptophan biosynthesis; L-tryptophan from chorismate: step 3/5.</text>
</comment>
<dbReference type="RefSeq" id="WP_091611183.1">
    <property type="nucleotide sequence ID" value="NZ_FNNC01000001.1"/>
</dbReference>
<evidence type="ECO:0000256" key="1">
    <source>
        <dbReference type="ARBA" id="ARBA00001164"/>
    </source>
</evidence>
<evidence type="ECO:0000313" key="11">
    <source>
        <dbReference type="EMBL" id="SDW16920.1"/>
    </source>
</evidence>
<keyword evidence="7 9" id="KW-0057">Aromatic amino acid biosynthesis</keyword>
<dbReference type="CDD" id="cd00405">
    <property type="entry name" value="PRAI"/>
    <property type="match status" value="1"/>
</dbReference>
<dbReference type="HAMAP" id="MF_00135">
    <property type="entry name" value="PRAI"/>
    <property type="match status" value="1"/>
</dbReference>
<dbReference type="GO" id="GO:0004640">
    <property type="term" value="F:phosphoribosylanthranilate isomerase activity"/>
    <property type="evidence" value="ECO:0007669"/>
    <property type="project" value="UniProtKB-UniRule"/>
</dbReference>
<organism evidence="11 12">
    <name type="scientific">Marinococcus luteus</name>
    <dbReference type="NCBI Taxonomy" id="1122204"/>
    <lineage>
        <taxon>Bacteria</taxon>
        <taxon>Bacillati</taxon>
        <taxon>Bacillota</taxon>
        <taxon>Bacilli</taxon>
        <taxon>Bacillales</taxon>
        <taxon>Bacillaceae</taxon>
        <taxon>Marinococcus</taxon>
    </lineage>
</organism>
<keyword evidence="8 9" id="KW-0413">Isomerase</keyword>
<evidence type="ECO:0000256" key="2">
    <source>
        <dbReference type="ARBA" id="ARBA00004664"/>
    </source>
</evidence>
<dbReference type="InterPro" id="IPR044643">
    <property type="entry name" value="TrpF_fam"/>
</dbReference>
<dbReference type="AlphaFoldDB" id="A0A1H2RCM7"/>
<dbReference type="InterPro" id="IPR011060">
    <property type="entry name" value="RibuloseP-bd_barrel"/>
</dbReference>
<dbReference type="EC" id="5.3.1.24" evidence="3 9"/>
<evidence type="ECO:0000256" key="9">
    <source>
        <dbReference type="HAMAP-Rule" id="MF_00135"/>
    </source>
</evidence>
<dbReference type="Pfam" id="PF00697">
    <property type="entry name" value="PRAI"/>
    <property type="match status" value="1"/>
</dbReference>
<evidence type="ECO:0000259" key="10">
    <source>
        <dbReference type="Pfam" id="PF00697"/>
    </source>
</evidence>